<dbReference type="Proteomes" id="UP000243494">
    <property type="component" value="Unassembled WGS sequence"/>
</dbReference>
<organism evidence="2 3">
    <name type="scientific">Romboutsia maritimum</name>
    <dbReference type="NCBI Taxonomy" id="2020948"/>
    <lineage>
        <taxon>Bacteria</taxon>
        <taxon>Bacillati</taxon>
        <taxon>Bacillota</taxon>
        <taxon>Clostridia</taxon>
        <taxon>Peptostreptococcales</taxon>
        <taxon>Peptostreptococcaceae</taxon>
        <taxon>Romboutsia</taxon>
    </lineage>
</organism>
<dbReference type="GO" id="GO:0046677">
    <property type="term" value="P:response to antibiotic"/>
    <property type="evidence" value="ECO:0007669"/>
    <property type="project" value="InterPro"/>
</dbReference>
<dbReference type="GO" id="GO:0030655">
    <property type="term" value="P:beta-lactam antibiotic catabolic process"/>
    <property type="evidence" value="ECO:0007669"/>
    <property type="project" value="InterPro"/>
</dbReference>
<keyword evidence="2" id="KW-0378">Hydrolase</keyword>
<evidence type="ECO:0000313" key="2">
    <source>
        <dbReference type="EMBL" id="RDY23152.1"/>
    </source>
</evidence>
<evidence type="ECO:0000259" key="1">
    <source>
        <dbReference type="Pfam" id="PF13354"/>
    </source>
</evidence>
<dbReference type="InterPro" id="IPR012338">
    <property type="entry name" value="Beta-lactam/transpept-like"/>
</dbReference>
<dbReference type="Pfam" id="PF13354">
    <property type="entry name" value="Beta-lactamase2"/>
    <property type="match status" value="1"/>
</dbReference>
<name>A0A371IRP9_9FIRM</name>
<evidence type="ECO:0000313" key="3">
    <source>
        <dbReference type="Proteomes" id="UP000243494"/>
    </source>
</evidence>
<comment type="caution">
    <text evidence="2">The sequence shown here is derived from an EMBL/GenBank/DDBJ whole genome shotgun (WGS) entry which is preliminary data.</text>
</comment>
<protein>
    <submittedName>
        <fullName evidence="2">Serine hydrolase</fullName>
    </submittedName>
</protein>
<proteinExistence type="predicted"/>
<dbReference type="OrthoDB" id="9775096at2"/>
<sequence>MVYPSASTIKLVIMGAVMKEIKEGRINFDDKILLSRDKVCEGDGILKELDEDHQFTIKEIMTLMIILSDNTATNILIDLVGMDAVNKIGSDMGLKYTKLRRKMMDSEAVKNGRENTTTPKEMAKILNKIYSEEFIDENFSKIALDILKRQQVGNRLTLYMPEDVVVAHKTGDLDKLEHDVGIVYHELGNYIICILTKNLDTNKNGREVIGKISKLVYENFIKENSI</sequence>
<dbReference type="PANTHER" id="PTHR35333:SF3">
    <property type="entry name" value="BETA-LACTAMASE-TYPE TRANSPEPTIDASE FOLD CONTAINING PROTEIN"/>
    <property type="match status" value="1"/>
</dbReference>
<dbReference type="InterPro" id="IPR045155">
    <property type="entry name" value="Beta-lactam_cat"/>
</dbReference>
<dbReference type="Gene3D" id="3.40.710.10">
    <property type="entry name" value="DD-peptidase/beta-lactamase superfamily"/>
    <property type="match status" value="1"/>
</dbReference>
<feature type="domain" description="Beta-lactamase class A catalytic" evidence="1">
    <location>
        <begin position="3"/>
        <end position="196"/>
    </location>
</feature>
<gene>
    <name evidence="2" type="ORF">CHF27_009815</name>
</gene>
<dbReference type="SUPFAM" id="SSF56601">
    <property type="entry name" value="beta-lactamase/transpeptidase-like"/>
    <property type="match status" value="1"/>
</dbReference>
<dbReference type="PRINTS" id="PR00118">
    <property type="entry name" value="BLACTAMASEA"/>
</dbReference>
<dbReference type="EMBL" id="NOJZ02000018">
    <property type="protein sequence ID" value="RDY23152.1"/>
    <property type="molecule type" value="Genomic_DNA"/>
</dbReference>
<dbReference type="PANTHER" id="PTHR35333">
    <property type="entry name" value="BETA-LACTAMASE"/>
    <property type="match status" value="1"/>
</dbReference>
<accession>A0A371IRP9</accession>
<reference evidence="2 3" key="1">
    <citation type="journal article" date="2017" name="Genome Announc.">
        <title>Draft Genome Sequence of Romboutsia maritimum sp. nov. Strain CCRI-22766(T), Isolated from Coastal Estuarine Mud.</title>
        <authorList>
            <person name="Maheux A.F."/>
            <person name="Boudreau D.K."/>
            <person name="Berube E."/>
            <person name="Boissinot M."/>
            <person name="Raymond F."/>
            <person name="Brodeur S."/>
            <person name="Corbeil J."/>
            <person name="Brightwell G."/>
            <person name="Broda D."/>
            <person name="Omar R.F."/>
            <person name="Bergeron M.G."/>
        </authorList>
    </citation>
    <scope>NUCLEOTIDE SEQUENCE [LARGE SCALE GENOMIC DNA]</scope>
    <source>
        <strain evidence="2 3">CCRI-22766</strain>
    </source>
</reference>
<keyword evidence="3" id="KW-1185">Reference proteome</keyword>
<dbReference type="AlphaFoldDB" id="A0A371IRP9"/>
<dbReference type="InterPro" id="IPR000871">
    <property type="entry name" value="Beta-lactam_class-A"/>
</dbReference>
<dbReference type="GO" id="GO:0008800">
    <property type="term" value="F:beta-lactamase activity"/>
    <property type="evidence" value="ECO:0007669"/>
    <property type="project" value="InterPro"/>
</dbReference>